<organism evidence="2 3">
    <name type="scientific">Kluyvera intermedia</name>
    <name type="common">Enterobacter intermedius</name>
    <dbReference type="NCBI Taxonomy" id="61648"/>
    <lineage>
        <taxon>Bacteria</taxon>
        <taxon>Pseudomonadati</taxon>
        <taxon>Pseudomonadota</taxon>
        <taxon>Gammaproteobacteria</taxon>
        <taxon>Enterobacterales</taxon>
        <taxon>Enterobacteriaceae</taxon>
        <taxon>Kluyvera</taxon>
    </lineage>
</organism>
<protein>
    <submittedName>
        <fullName evidence="2">Radical SAM protein</fullName>
    </submittedName>
</protein>
<dbReference type="InterPro" id="IPR013785">
    <property type="entry name" value="Aldolase_TIM"/>
</dbReference>
<dbReference type="Proteomes" id="UP001177527">
    <property type="component" value="Chromosome"/>
</dbReference>
<dbReference type="EMBL" id="CP123488">
    <property type="protein sequence ID" value="WGL56251.1"/>
    <property type="molecule type" value="Genomic_DNA"/>
</dbReference>
<comment type="cofactor">
    <cofactor evidence="1">
        <name>[4Fe-4S] cluster</name>
        <dbReference type="ChEBI" id="CHEBI:49883"/>
    </cofactor>
</comment>
<dbReference type="Gene3D" id="3.20.20.70">
    <property type="entry name" value="Aldolase class I"/>
    <property type="match status" value="1"/>
</dbReference>
<reference evidence="2" key="1">
    <citation type="submission" date="2023-04" db="EMBL/GenBank/DDBJ databases">
        <title>APH(3)-Id, a novel chromosomal aminoglycoside phosphotransferase, identified from an environmental isolate of Kluyvera intermedia DW18.</title>
        <authorList>
            <person name="Sha Y."/>
        </authorList>
    </citation>
    <scope>NUCLEOTIDE SEQUENCE</scope>
    <source>
        <strain evidence="2">DW18</strain>
    </source>
</reference>
<evidence type="ECO:0000313" key="3">
    <source>
        <dbReference type="Proteomes" id="UP001177527"/>
    </source>
</evidence>
<dbReference type="GeneID" id="91970761"/>
<dbReference type="InterPro" id="IPR023867">
    <property type="entry name" value="Sulphatase_maturase_rSAM"/>
</dbReference>
<proteinExistence type="predicted"/>
<dbReference type="RefSeq" id="WP_228552170.1">
    <property type="nucleotide sequence ID" value="NZ_CP045843.1"/>
</dbReference>
<dbReference type="AlphaFoldDB" id="A0AA95G1S1"/>
<evidence type="ECO:0000313" key="2">
    <source>
        <dbReference type="EMBL" id="WGL56251.1"/>
    </source>
</evidence>
<name>A0AA95G1S1_KLUIN</name>
<accession>A0AA95G1S1</accession>
<evidence type="ECO:0000256" key="1">
    <source>
        <dbReference type="ARBA" id="ARBA00001966"/>
    </source>
</evidence>
<dbReference type="SUPFAM" id="SSF102114">
    <property type="entry name" value="Radical SAM enzymes"/>
    <property type="match status" value="1"/>
</dbReference>
<sequence>MTGRQAEPSHYHYDLNYDHYPVPSEDASLLLNYDAYGIDERSHPHILMQLQAQPHVSTLQVVIHHGNGQQPQHLYRYLRGLGIPFLQFIPLVAVDDAGNLTADSVQAEEWGAFLIAVFDLWVQKDIEQIHIRQFDAALDIWRGKSLQVVCDNAPLTDECRECSVLCFCQGDCLENRIADGGKSALCAGYHQFFTYSAPYMKAMRDLLKQHRSPMELMAMLAQSR</sequence>
<gene>
    <name evidence="2" type="ORF">QBD33_00100</name>
</gene>
<dbReference type="InterPro" id="IPR058240">
    <property type="entry name" value="rSAM_sf"/>
</dbReference>
<dbReference type="GO" id="GO:0016491">
    <property type="term" value="F:oxidoreductase activity"/>
    <property type="evidence" value="ECO:0007669"/>
    <property type="project" value="InterPro"/>
</dbReference>
<dbReference type="PANTHER" id="PTHR43273:SF3">
    <property type="entry name" value="ANAEROBIC SULFATASE-MATURATING ENZYME HOMOLOG ASLB-RELATED"/>
    <property type="match status" value="1"/>
</dbReference>
<dbReference type="PANTHER" id="PTHR43273">
    <property type="entry name" value="ANAEROBIC SULFATASE-MATURATING ENZYME HOMOLOG ASLB-RELATED"/>
    <property type="match status" value="1"/>
</dbReference>